<gene>
    <name evidence="3" type="ORF">SAMN04487950_1587</name>
</gene>
<proteinExistence type="predicted"/>
<feature type="domain" description="Amphi-Trp" evidence="2">
    <location>
        <begin position="20"/>
        <end position="112"/>
    </location>
</feature>
<evidence type="ECO:0000313" key="3">
    <source>
        <dbReference type="EMBL" id="SFK87763.1"/>
    </source>
</evidence>
<name>A0A1I4D445_9EURY</name>
<feature type="compositionally biased region" description="Acidic residues" evidence="1">
    <location>
        <begin position="92"/>
        <end position="103"/>
    </location>
</feature>
<evidence type="ECO:0000256" key="1">
    <source>
        <dbReference type="SAM" id="MobiDB-lite"/>
    </source>
</evidence>
<sequence>MYDWNHELGFKGSYHLLPGMPEEVLFKSESAQSRAEVASYLRSIADKLDAGESITLSAGDQTVTLDVPTQPTFEVKAERETSKSGGTPELSLELELEWDEGVDGGDASLSVE</sequence>
<dbReference type="STRING" id="553466.SAMN04487950_1587"/>
<organism evidence="3 4">
    <name type="scientific">Halogranum rubrum</name>
    <dbReference type="NCBI Taxonomy" id="553466"/>
    <lineage>
        <taxon>Archaea</taxon>
        <taxon>Methanobacteriati</taxon>
        <taxon>Methanobacteriota</taxon>
        <taxon>Stenosarchaea group</taxon>
        <taxon>Halobacteria</taxon>
        <taxon>Halobacteriales</taxon>
        <taxon>Haloferacaceae</taxon>
    </lineage>
</organism>
<reference evidence="4" key="1">
    <citation type="submission" date="2016-10" db="EMBL/GenBank/DDBJ databases">
        <authorList>
            <person name="Varghese N."/>
            <person name="Submissions S."/>
        </authorList>
    </citation>
    <scope>NUCLEOTIDE SEQUENCE [LARGE SCALE GENOMIC DNA]</scope>
    <source>
        <strain evidence="4">CGMCC 1.7738</strain>
    </source>
</reference>
<dbReference type="AlphaFoldDB" id="A0A1I4D445"/>
<dbReference type="NCBIfam" id="TIGR04354">
    <property type="entry name" value="amphi-Trp"/>
    <property type="match status" value="1"/>
</dbReference>
<keyword evidence="4" id="KW-1185">Reference proteome</keyword>
<feature type="region of interest" description="Disordered" evidence="1">
    <location>
        <begin position="75"/>
        <end position="112"/>
    </location>
</feature>
<dbReference type="InterPro" id="IPR027598">
    <property type="entry name" value="Amphi-Trp_dom"/>
</dbReference>
<accession>A0A1I4D445</accession>
<protein>
    <submittedName>
        <fullName evidence="3">Amphi-Trp domain-containing protein</fullName>
    </submittedName>
</protein>
<dbReference type="EMBL" id="FOTC01000001">
    <property type="protein sequence ID" value="SFK87763.1"/>
    <property type="molecule type" value="Genomic_DNA"/>
</dbReference>
<dbReference type="Proteomes" id="UP000199607">
    <property type="component" value="Unassembled WGS sequence"/>
</dbReference>
<evidence type="ECO:0000259" key="2">
    <source>
        <dbReference type="Pfam" id="PF20068"/>
    </source>
</evidence>
<evidence type="ECO:0000313" key="4">
    <source>
        <dbReference type="Proteomes" id="UP000199607"/>
    </source>
</evidence>
<dbReference type="Pfam" id="PF20068">
    <property type="entry name" value="Amphi-Trp"/>
    <property type="match status" value="1"/>
</dbReference>